<protein>
    <submittedName>
        <fullName evidence="5">Xylan 1, 4-beta-xylosidase</fullName>
    </submittedName>
</protein>
<organism evidence="5 6">
    <name type="scientific">Streptomyces griseus</name>
    <dbReference type="NCBI Taxonomy" id="1911"/>
    <lineage>
        <taxon>Bacteria</taxon>
        <taxon>Bacillati</taxon>
        <taxon>Actinomycetota</taxon>
        <taxon>Actinomycetes</taxon>
        <taxon>Kitasatosporales</taxon>
        <taxon>Streptomycetaceae</taxon>
        <taxon>Streptomyces</taxon>
    </lineage>
</organism>
<dbReference type="InterPro" id="IPR017853">
    <property type="entry name" value="GH"/>
</dbReference>
<evidence type="ECO:0000313" key="6">
    <source>
        <dbReference type="Proteomes" id="UP000254150"/>
    </source>
</evidence>
<dbReference type="RefSeq" id="WP_115068518.1">
    <property type="nucleotide sequence ID" value="NZ_UHID01000005.1"/>
</dbReference>
<evidence type="ECO:0000256" key="3">
    <source>
        <dbReference type="ARBA" id="ARBA00023295"/>
    </source>
</evidence>
<dbReference type="PANTHER" id="PTHR12631">
    <property type="entry name" value="ALPHA-L-IDURONIDASE"/>
    <property type="match status" value="1"/>
</dbReference>
<keyword evidence="3" id="KW-0326">Glycosidase</keyword>
<dbReference type="AlphaFoldDB" id="A0A380NBJ7"/>
<evidence type="ECO:0000256" key="2">
    <source>
        <dbReference type="ARBA" id="ARBA00022801"/>
    </source>
</evidence>
<gene>
    <name evidence="5" type="ORF">NCTC7807_02440</name>
</gene>
<dbReference type="Gene3D" id="3.20.20.80">
    <property type="entry name" value="Glycosidases"/>
    <property type="match status" value="1"/>
</dbReference>
<dbReference type="PROSITE" id="PS51257">
    <property type="entry name" value="PROKAR_LIPOPROTEIN"/>
    <property type="match status" value="1"/>
</dbReference>
<comment type="similarity">
    <text evidence="1">Belongs to the glycosyl hydrolase 39 family.</text>
</comment>
<evidence type="ECO:0000313" key="5">
    <source>
        <dbReference type="EMBL" id="SUP37092.1"/>
    </source>
</evidence>
<dbReference type="SUPFAM" id="SSF51445">
    <property type="entry name" value="(Trans)glycosidases"/>
    <property type="match status" value="1"/>
</dbReference>
<dbReference type="InterPro" id="IPR049166">
    <property type="entry name" value="GH39_cat"/>
</dbReference>
<proteinExistence type="inferred from homology"/>
<dbReference type="Pfam" id="PF01229">
    <property type="entry name" value="Glyco_hydro_39"/>
    <property type="match status" value="1"/>
</dbReference>
<dbReference type="GO" id="GO:0004553">
    <property type="term" value="F:hydrolase activity, hydrolyzing O-glycosyl compounds"/>
    <property type="evidence" value="ECO:0007669"/>
    <property type="project" value="TreeGrafter"/>
</dbReference>
<dbReference type="InterPro" id="IPR051923">
    <property type="entry name" value="Glycosyl_Hydrolase_39"/>
</dbReference>
<feature type="domain" description="Glycosyl hydrolases family 39 N-terminal catalytic" evidence="4">
    <location>
        <begin position="98"/>
        <end position="226"/>
    </location>
</feature>
<evidence type="ECO:0000256" key="1">
    <source>
        <dbReference type="ARBA" id="ARBA00008875"/>
    </source>
</evidence>
<dbReference type="EMBL" id="UHID01000005">
    <property type="protein sequence ID" value="SUP37092.1"/>
    <property type="molecule type" value="Genomic_DNA"/>
</dbReference>
<sequence>MRDHGGRRGRAGRGRAALVAGASALALTLLTACSGGPPGEPAPPAEVGWGFTHTRYSADQGEDRAVRRARATLEGTGLPQVQHLMGWGADNPEPRPGAYDFAAMDRRIALAGKTGATPVVTLCCAPDWMKGGTAGRTDWSVGSLERAPDPEHYADFARLAATTARRYPQVRHYLVWNEFKGFWNETEGRWDHEGYTELYNQVRRALKEVDPAIRVGGPYLVMDSFPPGRADGASREVRGAWGALDRRTVDAFRYWNRHKDGADFVVVDGSSYTVDGELVPDAFAATAKFTDVGRWLRAETGGRLPLWWAEYYVEPGDADDRRADWPESRRRAAHAAGLVALAKGGATTAFYWNPERPAAPCPGCLWRSTHLPDGGTPLPMLDLFTRFQREFGPGTRFASVPGDTASGLSVLADDRAVLAVNHRATARTVRIDGARVRLEAYEVRWLGRTGR</sequence>
<evidence type="ECO:0000259" key="4">
    <source>
        <dbReference type="Pfam" id="PF01229"/>
    </source>
</evidence>
<accession>A0A380NBJ7</accession>
<dbReference type="PANTHER" id="PTHR12631:SF10">
    <property type="entry name" value="BETA-XYLOSIDASE-LIKE PROTEIN-RELATED"/>
    <property type="match status" value="1"/>
</dbReference>
<name>A0A380NBJ7_STRGR</name>
<keyword evidence="2" id="KW-0378">Hydrolase</keyword>
<dbReference type="Proteomes" id="UP000254150">
    <property type="component" value="Unassembled WGS sequence"/>
</dbReference>
<reference evidence="5 6" key="1">
    <citation type="submission" date="2018-06" db="EMBL/GenBank/DDBJ databases">
        <authorList>
            <consortium name="Pathogen Informatics"/>
            <person name="Doyle S."/>
        </authorList>
    </citation>
    <scope>NUCLEOTIDE SEQUENCE [LARGE SCALE GENOMIC DNA]</scope>
    <source>
        <strain evidence="5 6">NCTC7807</strain>
    </source>
</reference>